<dbReference type="InterPro" id="IPR052537">
    <property type="entry name" value="Extradiol_RC_dioxygenase"/>
</dbReference>
<dbReference type="CDD" id="cd08347">
    <property type="entry name" value="PcpA_C_like"/>
    <property type="match status" value="1"/>
</dbReference>
<dbReference type="InterPro" id="IPR004360">
    <property type="entry name" value="Glyas_Fos-R_dOase_dom"/>
</dbReference>
<protein>
    <submittedName>
        <fullName evidence="2">Ring-cleaving dioxygenase</fullName>
    </submittedName>
</protein>
<organism evidence="2 3">
    <name type="scientific">Pontivivens ytuae</name>
    <dbReference type="NCBI Taxonomy" id="2789856"/>
    <lineage>
        <taxon>Bacteria</taxon>
        <taxon>Pseudomonadati</taxon>
        <taxon>Pseudomonadota</taxon>
        <taxon>Alphaproteobacteria</taxon>
        <taxon>Rhodobacterales</taxon>
        <taxon>Paracoccaceae</taxon>
        <taxon>Pontivivens</taxon>
    </lineage>
</organism>
<evidence type="ECO:0000313" key="3">
    <source>
        <dbReference type="Proteomes" id="UP000594800"/>
    </source>
</evidence>
<name>A0A7S9LSQ0_9RHOB</name>
<keyword evidence="2" id="KW-0560">Oxidoreductase</keyword>
<evidence type="ECO:0000313" key="2">
    <source>
        <dbReference type="EMBL" id="QPH54553.1"/>
    </source>
</evidence>
<dbReference type="EMBL" id="CP064942">
    <property type="protein sequence ID" value="QPH54553.1"/>
    <property type="molecule type" value="Genomic_DNA"/>
</dbReference>
<evidence type="ECO:0000259" key="1">
    <source>
        <dbReference type="PROSITE" id="PS51819"/>
    </source>
</evidence>
<dbReference type="PANTHER" id="PTHR36110:SF2">
    <property type="entry name" value="RING-CLEAVING DIOXYGENASE MHQE-RELATED"/>
    <property type="match status" value="1"/>
</dbReference>
<dbReference type="PROSITE" id="PS51819">
    <property type="entry name" value="VOC"/>
    <property type="match status" value="2"/>
</dbReference>
<sequence>MTPVNGLHHVTAIAGGAQKNLTFYRNTLGQRFVKKTVNFDDPGTYHLYYGDEVGNAGTIMTFFPWEHMRPGRKGAGQVILTSFSIPSGSMDFWTDRLGEPLRQDELFGERRAVFADPDGLEFALVEQVDDPRTPWETEEISADVAIRGFRGVTLGLRDGASTARILTEVFGYSEVGTENGVTRHTTTHSPTAETIDLEVDPQMPAGQEGAGSVHHVAFSVPDRAAQDAVRRALVEAGHQVTPQIDRDYFYAIYTRTPGGVLFEVATEEPGFTADEAKEALGTGLKLPTQHEHLRSRIEEVLPEIS</sequence>
<dbReference type="Pfam" id="PF00903">
    <property type="entry name" value="Glyoxalase"/>
    <property type="match status" value="1"/>
</dbReference>
<dbReference type="GO" id="GO:0051213">
    <property type="term" value="F:dioxygenase activity"/>
    <property type="evidence" value="ECO:0007669"/>
    <property type="project" value="UniProtKB-KW"/>
</dbReference>
<dbReference type="KEGG" id="poz:I0K15_01865"/>
<gene>
    <name evidence="2" type="ORF">I0K15_01865</name>
</gene>
<proteinExistence type="predicted"/>
<feature type="domain" description="VOC" evidence="1">
    <location>
        <begin position="6"/>
        <end position="127"/>
    </location>
</feature>
<reference evidence="2 3" key="1">
    <citation type="submission" date="2020-11" db="EMBL/GenBank/DDBJ databases">
        <title>Description of Pontivivens ytuae sp. nov. isolated from deep sea sediment of Mariana Trench.</title>
        <authorList>
            <person name="Wang Z."/>
            <person name="Sun Q.-L."/>
            <person name="Xu X.-D."/>
            <person name="Tang Y.-Z."/>
            <person name="Zhang J."/>
        </authorList>
    </citation>
    <scope>NUCLEOTIDE SEQUENCE [LARGE SCALE GENOMIC DNA]</scope>
    <source>
        <strain evidence="2 3">MT2928</strain>
    </source>
</reference>
<dbReference type="PANTHER" id="PTHR36110">
    <property type="entry name" value="RING-CLEAVING DIOXYGENASE MHQE-RELATED"/>
    <property type="match status" value="1"/>
</dbReference>
<dbReference type="RefSeq" id="WP_196103762.1">
    <property type="nucleotide sequence ID" value="NZ_CP064942.1"/>
</dbReference>
<feature type="domain" description="VOC" evidence="1">
    <location>
        <begin position="148"/>
        <end position="267"/>
    </location>
</feature>
<dbReference type="AlphaFoldDB" id="A0A7S9LSQ0"/>
<keyword evidence="2" id="KW-0223">Dioxygenase</keyword>
<dbReference type="Gene3D" id="3.10.180.10">
    <property type="entry name" value="2,3-Dihydroxybiphenyl 1,2-Dioxygenase, domain 1"/>
    <property type="match status" value="2"/>
</dbReference>
<dbReference type="InterPro" id="IPR029068">
    <property type="entry name" value="Glyas_Bleomycin-R_OHBP_Dase"/>
</dbReference>
<dbReference type="Proteomes" id="UP000594800">
    <property type="component" value="Chromosome"/>
</dbReference>
<accession>A0A7S9LSQ0</accession>
<dbReference type="InterPro" id="IPR037523">
    <property type="entry name" value="VOC_core"/>
</dbReference>
<keyword evidence="3" id="KW-1185">Reference proteome</keyword>
<dbReference type="SUPFAM" id="SSF54593">
    <property type="entry name" value="Glyoxalase/Bleomycin resistance protein/Dihydroxybiphenyl dioxygenase"/>
    <property type="match status" value="1"/>
</dbReference>